<dbReference type="GO" id="GO:0008033">
    <property type="term" value="P:tRNA processing"/>
    <property type="evidence" value="ECO:0007669"/>
    <property type="project" value="InterPro"/>
</dbReference>
<dbReference type="OrthoDB" id="20109at2759"/>
<dbReference type="PANTHER" id="PTHR28272:SF1">
    <property type="entry name" value="RIBONUCLEASES P_MRP PROTEIN SUBUNIT POP3"/>
    <property type="match status" value="1"/>
</dbReference>
<dbReference type="STRING" id="675824.A0A1E3QD97"/>
<reference evidence="2 3" key="1">
    <citation type="journal article" date="2016" name="Proc. Natl. Acad. Sci. U.S.A.">
        <title>Comparative genomics of biotechnologically important yeasts.</title>
        <authorList>
            <person name="Riley R."/>
            <person name="Haridas S."/>
            <person name="Wolfe K.H."/>
            <person name="Lopes M.R."/>
            <person name="Hittinger C.T."/>
            <person name="Goeker M."/>
            <person name="Salamov A.A."/>
            <person name="Wisecaver J.H."/>
            <person name="Long T.M."/>
            <person name="Calvey C.H."/>
            <person name="Aerts A.L."/>
            <person name="Barry K.W."/>
            <person name="Choi C."/>
            <person name="Clum A."/>
            <person name="Coughlan A.Y."/>
            <person name="Deshpande S."/>
            <person name="Douglass A.P."/>
            <person name="Hanson S.J."/>
            <person name="Klenk H.-P."/>
            <person name="LaButti K.M."/>
            <person name="Lapidus A."/>
            <person name="Lindquist E.A."/>
            <person name="Lipzen A.M."/>
            <person name="Meier-Kolthoff J.P."/>
            <person name="Ohm R.A."/>
            <person name="Otillar R.P."/>
            <person name="Pangilinan J.L."/>
            <person name="Peng Y."/>
            <person name="Rokas A."/>
            <person name="Rosa C.A."/>
            <person name="Scheuner C."/>
            <person name="Sibirny A.A."/>
            <person name="Slot J.C."/>
            <person name="Stielow J.B."/>
            <person name="Sun H."/>
            <person name="Kurtzman C.P."/>
            <person name="Blackwell M."/>
            <person name="Grigoriev I.V."/>
            <person name="Jeffries T.W."/>
        </authorList>
    </citation>
    <scope>NUCLEOTIDE SEQUENCE [LARGE SCALE GENOMIC DNA]</scope>
    <source>
        <strain evidence="2 3">NRRL Y-11557</strain>
    </source>
</reference>
<dbReference type="AlphaFoldDB" id="A0A1E3QD97"/>
<dbReference type="GO" id="GO:0005655">
    <property type="term" value="C:nucleolar ribonuclease P complex"/>
    <property type="evidence" value="ECO:0007669"/>
    <property type="project" value="TreeGrafter"/>
</dbReference>
<keyword evidence="3" id="KW-1185">Reference proteome</keyword>
<feature type="region of interest" description="Disordered" evidence="1">
    <location>
        <begin position="68"/>
        <end position="93"/>
    </location>
</feature>
<dbReference type="GO" id="GO:0005829">
    <property type="term" value="C:cytosol"/>
    <property type="evidence" value="ECO:0007669"/>
    <property type="project" value="TreeGrafter"/>
</dbReference>
<dbReference type="Proteomes" id="UP000094385">
    <property type="component" value="Unassembled WGS sequence"/>
</dbReference>
<proteinExistence type="predicted"/>
<evidence type="ECO:0000256" key="1">
    <source>
        <dbReference type="SAM" id="MobiDB-lite"/>
    </source>
</evidence>
<dbReference type="PANTHER" id="PTHR28272">
    <property type="entry name" value="RIBONUCLEASES P/MRP PROTEIN SUBUNIT POP3"/>
    <property type="match status" value="1"/>
</dbReference>
<dbReference type="InterPro" id="IPR013241">
    <property type="entry name" value="RNase_P_Pop3"/>
</dbReference>
<sequence>MSAQTPSSKRKGGADVITEQKRRTVFRPVLDNPHTKVQWPAISADDGKLFVDLLCSILQPVSTYIDQKTKIKQHKKRPSDSTSSPVLTGKLQKPTRPDVLNYLTLGFNPTTFALESQTSSIYAQPSYIAPTTPTTAPSSKKHSKHPITAVFIARSDITPAILLSHFPLLCASGSIPVKLVQLPRGSLALLAQATSMPGLGIVGIRQGCPDACMLFNALERIEDVVVPWAEFSGRGSVYETLNIKQVVTTAPMVNAYSKKISQDD</sequence>
<name>A0A1E3QD97_LIPST</name>
<gene>
    <name evidence="2" type="ORF">LIPSTDRAFT_69131</name>
</gene>
<protein>
    <submittedName>
        <fullName evidence="2">Uncharacterized protein</fullName>
    </submittedName>
</protein>
<organism evidence="2 3">
    <name type="scientific">Lipomyces starkeyi NRRL Y-11557</name>
    <dbReference type="NCBI Taxonomy" id="675824"/>
    <lineage>
        <taxon>Eukaryota</taxon>
        <taxon>Fungi</taxon>
        <taxon>Dikarya</taxon>
        <taxon>Ascomycota</taxon>
        <taxon>Saccharomycotina</taxon>
        <taxon>Lipomycetes</taxon>
        <taxon>Lipomycetales</taxon>
        <taxon>Lipomycetaceae</taxon>
        <taxon>Lipomyces</taxon>
    </lineage>
</organism>
<accession>A0A1E3QD97</accession>
<dbReference type="EMBL" id="KV454291">
    <property type="protein sequence ID" value="ODQ74987.1"/>
    <property type="molecule type" value="Genomic_DNA"/>
</dbReference>
<dbReference type="GO" id="GO:0000171">
    <property type="term" value="F:ribonuclease MRP activity"/>
    <property type="evidence" value="ECO:0007669"/>
    <property type="project" value="TreeGrafter"/>
</dbReference>
<dbReference type="GO" id="GO:0000172">
    <property type="term" value="C:ribonuclease MRP complex"/>
    <property type="evidence" value="ECO:0007669"/>
    <property type="project" value="TreeGrafter"/>
</dbReference>
<evidence type="ECO:0000313" key="3">
    <source>
        <dbReference type="Proteomes" id="UP000094385"/>
    </source>
</evidence>
<dbReference type="GO" id="GO:0034965">
    <property type="term" value="P:intronic box C/D snoRNA processing"/>
    <property type="evidence" value="ECO:0007669"/>
    <property type="project" value="TreeGrafter"/>
</dbReference>
<dbReference type="Pfam" id="PF08228">
    <property type="entry name" value="RNase_P_pop3"/>
    <property type="match status" value="1"/>
</dbReference>
<dbReference type="GO" id="GO:0006364">
    <property type="term" value="P:rRNA processing"/>
    <property type="evidence" value="ECO:0007669"/>
    <property type="project" value="InterPro"/>
</dbReference>
<dbReference type="GO" id="GO:0004526">
    <property type="term" value="F:ribonuclease P activity"/>
    <property type="evidence" value="ECO:0007669"/>
    <property type="project" value="TreeGrafter"/>
</dbReference>
<evidence type="ECO:0000313" key="2">
    <source>
        <dbReference type="EMBL" id="ODQ74987.1"/>
    </source>
</evidence>